<evidence type="ECO:0000313" key="3">
    <source>
        <dbReference type="Proteomes" id="UP000091820"/>
    </source>
</evidence>
<dbReference type="EnsemblMetazoa" id="GBRI011132-RA">
    <property type="protein sequence ID" value="GBRI011132-PA"/>
    <property type="gene ID" value="GBRI011132"/>
</dbReference>
<reference evidence="3" key="1">
    <citation type="submission" date="2014-03" db="EMBL/GenBank/DDBJ databases">
        <authorList>
            <person name="Aksoy S."/>
            <person name="Warren W."/>
            <person name="Wilson R.K."/>
        </authorList>
    </citation>
    <scope>NUCLEOTIDE SEQUENCE [LARGE SCALE GENOMIC DNA]</scope>
    <source>
        <strain evidence="3">IAEA</strain>
    </source>
</reference>
<evidence type="ECO:0000313" key="2">
    <source>
        <dbReference type="EnsemblMetazoa" id="GBRI011132-PA"/>
    </source>
</evidence>
<sequence length="110" mass="12109">MSTNNFVAPCILYTSNDPLHFLSKYTIIAVNGYPASTPTYREFMCISNVYKKLWLVDISLRLFAVAVAVAVVVAVTIAVDVDVDVCVDVDVIVTALIAVIILMHICWLSK</sequence>
<keyword evidence="1" id="KW-1133">Transmembrane helix</keyword>
<proteinExistence type="predicted"/>
<feature type="transmembrane region" description="Helical" evidence="1">
    <location>
        <begin position="91"/>
        <end position="109"/>
    </location>
</feature>
<reference evidence="2" key="2">
    <citation type="submission" date="2020-05" db="UniProtKB">
        <authorList>
            <consortium name="EnsemblMetazoa"/>
        </authorList>
    </citation>
    <scope>IDENTIFICATION</scope>
    <source>
        <strain evidence="2">IAEA</strain>
    </source>
</reference>
<keyword evidence="1" id="KW-0472">Membrane</keyword>
<dbReference type="Proteomes" id="UP000091820">
    <property type="component" value="Unassembled WGS sequence"/>
</dbReference>
<dbReference type="AlphaFoldDB" id="A0A1A9W9G5"/>
<name>A0A1A9W9G5_9MUSC</name>
<accession>A0A1A9W9G5</accession>
<keyword evidence="3" id="KW-1185">Reference proteome</keyword>
<dbReference type="VEuPathDB" id="VectorBase:GBRI011132"/>
<protein>
    <recommendedName>
        <fullName evidence="4">Transmembrane protein</fullName>
    </recommendedName>
</protein>
<feature type="transmembrane region" description="Helical" evidence="1">
    <location>
        <begin position="60"/>
        <end position="79"/>
    </location>
</feature>
<evidence type="ECO:0000256" key="1">
    <source>
        <dbReference type="SAM" id="Phobius"/>
    </source>
</evidence>
<evidence type="ECO:0008006" key="4">
    <source>
        <dbReference type="Google" id="ProtNLM"/>
    </source>
</evidence>
<keyword evidence="1" id="KW-0812">Transmembrane</keyword>
<organism evidence="2 3">
    <name type="scientific">Glossina brevipalpis</name>
    <dbReference type="NCBI Taxonomy" id="37001"/>
    <lineage>
        <taxon>Eukaryota</taxon>
        <taxon>Metazoa</taxon>
        <taxon>Ecdysozoa</taxon>
        <taxon>Arthropoda</taxon>
        <taxon>Hexapoda</taxon>
        <taxon>Insecta</taxon>
        <taxon>Pterygota</taxon>
        <taxon>Neoptera</taxon>
        <taxon>Endopterygota</taxon>
        <taxon>Diptera</taxon>
        <taxon>Brachycera</taxon>
        <taxon>Muscomorpha</taxon>
        <taxon>Hippoboscoidea</taxon>
        <taxon>Glossinidae</taxon>
        <taxon>Glossina</taxon>
    </lineage>
</organism>